<evidence type="ECO:0000256" key="1">
    <source>
        <dbReference type="SAM" id="Phobius"/>
    </source>
</evidence>
<dbReference type="AlphaFoldDB" id="A0AAD8JBG7"/>
<feature type="transmembrane region" description="Helical" evidence="1">
    <location>
        <begin position="373"/>
        <end position="394"/>
    </location>
</feature>
<reference evidence="2" key="1">
    <citation type="submission" date="2023-02" db="EMBL/GenBank/DDBJ databases">
        <title>Genome of toxic invasive species Heracleum sosnowskyi carries increased number of genes despite the absence of recent whole-genome duplications.</title>
        <authorList>
            <person name="Schelkunov M."/>
            <person name="Shtratnikova V."/>
            <person name="Makarenko M."/>
            <person name="Klepikova A."/>
            <person name="Omelchenko D."/>
            <person name="Novikova G."/>
            <person name="Obukhova E."/>
            <person name="Bogdanov V."/>
            <person name="Penin A."/>
            <person name="Logacheva M."/>
        </authorList>
    </citation>
    <scope>NUCLEOTIDE SEQUENCE</scope>
    <source>
        <strain evidence="2">Hsosn_3</strain>
        <tissue evidence="2">Leaf</tissue>
    </source>
</reference>
<keyword evidence="1" id="KW-0812">Transmembrane</keyword>
<comment type="caution">
    <text evidence="2">The sequence shown here is derived from an EMBL/GenBank/DDBJ whole genome shotgun (WGS) entry which is preliminary data.</text>
</comment>
<dbReference type="InterPro" id="IPR015915">
    <property type="entry name" value="Kelch-typ_b-propeller"/>
</dbReference>
<sequence>MLSLTTKELGSTQFSILIESEDVRTYWYKIDFDVKPYMNINKCGVDGSFDYNRHDHTVDPQHYKFINPPSPVLIDDQFDIRLYRDVSTAAVIGHKVYKVIRSKVMFFDLDDAPSSSWSPLPSSPCITPLLKYCRPKLLSHKGRLYIIGCKVDNDTEGVSDSQFGFIFDPENESWDDITMPDVDVHLQPRFSTASIRGGILLMLPEPRMLDDESEEWRPPPPPYYLDTETGEWFEYTVGVHLNVPDIIVKPVVVEEESTVYWINTMGRIYAHNLETCETRFGPIIGLEYTQFLNSILDDDMDVSLFHVMGDLFCLLYQDPSMPCSQTSDLHCLITRLIKLKSSVFLIVIGCFCAPVSGACCFRNSFLVFEPRELVAGLVATIAASPLSFTGYNLVKIFKEVPFRFVRSPATQVK</sequence>
<evidence type="ECO:0000313" key="3">
    <source>
        <dbReference type="Proteomes" id="UP001237642"/>
    </source>
</evidence>
<keyword evidence="1" id="KW-1133">Transmembrane helix</keyword>
<proteinExistence type="predicted"/>
<accession>A0AAD8JBG7</accession>
<gene>
    <name evidence="2" type="ORF">POM88_009308</name>
</gene>
<dbReference type="Gene3D" id="2.120.10.80">
    <property type="entry name" value="Kelch-type beta propeller"/>
    <property type="match status" value="1"/>
</dbReference>
<dbReference type="EMBL" id="JAUIZM010000002">
    <property type="protein sequence ID" value="KAK1399445.1"/>
    <property type="molecule type" value="Genomic_DNA"/>
</dbReference>
<feature type="transmembrane region" description="Helical" evidence="1">
    <location>
        <begin position="343"/>
        <end position="367"/>
    </location>
</feature>
<protein>
    <submittedName>
        <fullName evidence="2">Uncharacterized protein</fullName>
    </submittedName>
</protein>
<dbReference type="Proteomes" id="UP001237642">
    <property type="component" value="Unassembled WGS sequence"/>
</dbReference>
<evidence type="ECO:0000313" key="2">
    <source>
        <dbReference type="EMBL" id="KAK1399445.1"/>
    </source>
</evidence>
<reference evidence="2" key="2">
    <citation type="submission" date="2023-05" db="EMBL/GenBank/DDBJ databases">
        <authorList>
            <person name="Schelkunov M.I."/>
        </authorList>
    </citation>
    <scope>NUCLEOTIDE SEQUENCE</scope>
    <source>
        <strain evidence="2">Hsosn_3</strain>
        <tissue evidence="2">Leaf</tissue>
    </source>
</reference>
<name>A0AAD8JBG7_9APIA</name>
<organism evidence="2 3">
    <name type="scientific">Heracleum sosnowskyi</name>
    <dbReference type="NCBI Taxonomy" id="360622"/>
    <lineage>
        <taxon>Eukaryota</taxon>
        <taxon>Viridiplantae</taxon>
        <taxon>Streptophyta</taxon>
        <taxon>Embryophyta</taxon>
        <taxon>Tracheophyta</taxon>
        <taxon>Spermatophyta</taxon>
        <taxon>Magnoliopsida</taxon>
        <taxon>eudicotyledons</taxon>
        <taxon>Gunneridae</taxon>
        <taxon>Pentapetalae</taxon>
        <taxon>asterids</taxon>
        <taxon>campanulids</taxon>
        <taxon>Apiales</taxon>
        <taxon>Apiaceae</taxon>
        <taxon>Apioideae</taxon>
        <taxon>apioid superclade</taxon>
        <taxon>Tordylieae</taxon>
        <taxon>Tordyliinae</taxon>
        <taxon>Heracleum</taxon>
    </lineage>
</organism>
<keyword evidence="3" id="KW-1185">Reference proteome</keyword>
<keyword evidence="1" id="KW-0472">Membrane</keyword>